<keyword evidence="9" id="KW-0539">Nucleus</keyword>
<dbReference type="Gene3D" id="3.30.2410.10">
    <property type="entry name" value="Hect, E3 ligase catalytic domain"/>
    <property type="match status" value="1"/>
</dbReference>
<dbReference type="PROSITE" id="PS01159">
    <property type="entry name" value="WW_DOMAIN_1"/>
    <property type="match status" value="4"/>
</dbReference>
<dbReference type="FunFam" id="2.20.70.10:FF:000009">
    <property type="entry name" value="E3 ubiquitin-protein ligase"/>
    <property type="match status" value="1"/>
</dbReference>
<keyword evidence="6" id="KW-0677">Repeat</keyword>
<comment type="catalytic activity">
    <reaction evidence="1">
        <text>S-ubiquitinyl-[E2 ubiquitin-conjugating enzyme]-L-cysteine + [acceptor protein]-L-lysine = [E2 ubiquitin-conjugating enzyme]-L-cysteine + N(6)-ubiquitinyl-[acceptor protein]-L-lysine.</text>
        <dbReference type="EC" id="2.3.2.26"/>
    </reaction>
</comment>
<evidence type="ECO:0000256" key="10">
    <source>
        <dbReference type="PIRSR" id="PIRSR001569-1"/>
    </source>
</evidence>
<evidence type="ECO:0000256" key="9">
    <source>
        <dbReference type="ARBA" id="ARBA00023242"/>
    </source>
</evidence>
<evidence type="ECO:0000256" key="8">
    <source>
        <dbReference type="ARBA" id="ARBA00022843"/>
    </source>
</evidence>
<dbReference type="InterPro" id="IPR035892">
    <property type="entry name" value="C2_domain_sf"/>
</dbReference>
<keyword evidence="15" id="KW-1185">Reference proteome</keyword>
<reference evidence="14" key="1">
    <citation type="submission" date="2025-08" db="UniProtKB">
        <authorList>
            <consortium name="Ensembl"/>
        </authorList>
    </citation>
    <scope>IDENTIFICATION</scope>
</reference>
<evidence type="ECO:0000256" key="3">
    <source>
        <dbReference type="ARBA" id="ARBA00004906"/>
    </source>
</evidence>
<feature type="domain" description="HECT" evidence="13">
    <location>
        <begin position="369"/>
        <end position="703"/>
    </location>
</feature>
<evidence type="ECO:0000313" key="14">
    <source>
        <dbReference type="Ensembl" id="ENSSANP00000100252.1"/>
    </source>
</evidence>
<dbReference type="Pfam" id="PF00397">
    <property type="entry name" value="WW"/>
    <property type="match status" value="4"/>
</dbReference>
<evidence type="ECO:0000313" key="15">
    <source>
        <dbReference type="Proteomes" id="UP000472260"/>
    </source>
</evidence>
<dbReference type="FunFam" id="2.60.40.150:FF:000092">
    <property type="entry name" value="E3 ubiquitin-protein ligase"/>
    <property type="match status" value="1"/>
</dbReference>
<dbReference type="Gene3D" id="3.90.1750.10">
    <property type="entry name" value="Hect, E3 ligase catalytic domains"/>
    <property type="match status" value="1"/>
</dbReference>
<dbReference type="InterPro" id="IPR036020">
    <property type="entry name" value="WW_dom_sf"/>
</dbReference>
<evidence type="ECO:0000256" key="4">
    <source>
        <dbReference type="ARBA" id="ARBA00012485"/>
    </source>
</evidence>
<dbReference type="PROSITE" id="PS50020">
    <property type="entry name" value="WW_DOMAIN_2"/>
    <property type="match status" value="4"/>
</dbReference>
<dbReference type="FunFam" id="3.90.1750.10:FF:000002">
    <property type="entry name" value="E3 ubiquitin-protein ligase"/>
    <property type="match status" value="1"/>
</dbReference>
<dbReference type="PANTHER" id="PTHR11254">
    <property type="entry name" value="HECT DOMAIN UBIQUITIN-PROTEIN LIGASE"/>
    <property type="match status" value="1"/>
</dbReference>
<dbReference type="Gene3D" id="2.20.70.10">
    <property type="match status" value="3"/>
</dbReference>
<dbReference type="FunFam" id="2.20.70.10:FF:000005">
    <property type="entry name" value="E3 ubiquitin-protein ligase"/>
    <property type="match status" value="1"/>
</dbReference>
<dbReference type="SUPFAM" id="SSF49562">
    <property type="entry name" value="C2 domain (Calcium/lipid-binding domain, CaLB)"/>
    <property type="match status" value="1"/>
</dbReference>
<dbReference type="SMART" id="SM00119">
    <property type="entry name" value="HECTc"/>
    <property type="match status" value="1"/>
</dbReference>
<dbReference type="Pfam" id="PF00632">
    <property type="entry name" value="HECT"/>
    <property type="match status" value="1"/>
</dbReference>
<dbReference type="InterPro" id="IPR035983">
    <property type="entry name" value="Hect_E3_ubiquitin_ligase"/>
</dbReference>
<dbReference type="FunFam" id="2.20.70.10:FF:000063">
    <property type="entry name" value="E3 ubiquitin-protein ligase NEDD4"/>
    <property type="match status" value="1"/>
</dbReference>
<dbReference type="GO" id="GO:0005737">
    <property type="term" value="C:cytoplasm"/>
    <property type="evidence" value="ECO:0007669"/>
    <property type="project" value="TreeGrafter"/>
</dbReference>
<dbReference type="GO" id="GO:0061630">
    <property type="term" value="F:ubiquitin protein ligase activity"/>
    <property type="evidence" value="ECO:0007669"/>
    <property type="project" value="UniProtKB-EC"/>
</dbReference>
<feature type="domain" description="WW" evidence="12">
    <location>
        <begin position="130"/>
        <end position="163"/>
    </location>
</feature>
<feature type="active site" description="Glycyl thioester intermediate" evidence="10 11">
    <location>
        <position position="671"/>
    </location>
</feature>
<evidence type="ECO:0000256" key="2">
    <source>
        <dbReference type="ARBA" id="ARBA00004123"/>
    </source>
</evidence>
<proteinExistence type="predicted"/>
<dbReference type="CDD" id="cd04021">
    <property type="entry name" value="C2_E3_ubiquitin_ligase"/>
    <property type="match status" value="1"/>
</dbReference>
<gene>
    <name evidence="14" type="primary">LOC107681287</name>
</gene>
<evidence type="ECO:0000256" key="11">
    <source>
        <dbReference type="PROSITE-ProRule" id="PRU00104"/>
    </source>
</evidence>
<dbReference type="GO" id="GO:0070936">
    <property type="term" value="P:protein K48-linked ubiquitination"/>
    <property type="evidence" value="ECO:0007669"/>
    <property type="project" value="TreeGrafter"/>
</dbReference>
<comment type="pathway">
    <text evidence="3">Protein modification; protein ubiquitination.</text>
</comment>
<dbReference type="InterPro" id="IPR000569">
    <property type="entry name" value="HECT_dom"/>
</dbReference>
<dbReference type="EC" id="2.3.2.26" evidence="4"/>
<dbReference type="FunFam" id="3.30.2410.10:FF:000002">
    <property type="entry name" value="E3 ubiquitin-protein ligase HECW2"/>
    <property type="match status" value="1"/>
</dbReference>
<dbReference type="GO" id="GO:0035519">
    <property type="term" value="P:protein K29-linked ubiquitination"/>
    <property type="evidence" value="ECO:0007669"/>
    <property type="project" value="TreeGrafter"/>
</dbReference>
<dbReference type="SUPFAM" id="SSF56204">
    <property type="entry name" value="Hect, E3 ligase catalytic domain"/>
    <property type="match status" value="1"/>
</dbReference>
<dbReference type="SUPFAM" id="SSF51045">
    <property type="entry name" value="WW domain"/>
    <property type="match status" value="4"/>
</dbReference>
<evidence type="ECO:0000256" key="5">
    <source>
        <dbReference type="ARBA" id="ARBA00022679"/>
    </source>
</evidence>
<keyword evidence="8" id="KW-0832">Ubl conjugation</keyword>
<dbReference type="Proteomes" id="UP000472260">
    <property type="component" value="Unassembled WGS sequence"/>
</dbReference>
<accession>A0A671SW38</accession>
<evidence type="ECO:0000259" key="13">
    <source>
        <dbReference type="PROSITE" id="PS50237"/>
    </source>
</evidence>
<dbReference type="CDD" id="cd00201">
    <property type="entry name" value="WW"/>
    <property type="match status" value="4"/>
</dbReference>
<dbReference type="AlphaFoldDB" id="A0A671SW38"/>
<evidence type="ECO:0000259" key="12">
    <source>
        <dbReference type="PROSITE" id="PS50020"/>
    </source>
</evidence>
<dbReference type="InterPro" id="IPR001202">
    <property type="entry name" value="WW_dom"/>
</dbReference>
<dbReference type="PIRSF" id="PIRSF001569">
    <property type="entry name" value="E3_ub_ligase_SMURF1"/>
    <property type="match status" value="1"/>
</dbReference>
<keyword evidence="5" id="KW-0808">Transferase</keyword>
<dbReference type="Gene3D" id="3.30.2160.10">
    <property type="entry name" value="Hect, E3 ligase catalytic domain"/>
    <property type="match status" value="1"/>
</dbReference>
<keyword evidence="7 11" id="KW-0833">Ubl conjugation pathway</keyword>
<dbReference type="CDD" id="cd00078">
    <property type="entry name" value="HECTc"/>
    <property type="match status" value="1"/>
</dbReference>
<protein>
    <recommendedName>
        <fullName evidence="4">HECT-type E3 ubiquitin transferase</fullName>
        <ecNumber evidence="4">2.3.2.26</ecNumber>
    </recommendedName>
</protein>
<dbReference type="GO" id="GO:0043161">
    <property type="term" value="P:proteasome-mediated ubiquitin-dependent protein catabolic process"/>
    <property type="evidence" value="ECO:0007669"/>
    <property type="project" value="TreeGrafter"/>
</dbReference>
<evidence type="ECO:0000256" key="6">
    <source>
        <dbReference type="ARBA" id="ARBA00022737"/>
    </source>
</evidence>
<evidence type="ECO:0000256" key="1">
    <source>
        <dbReference type="ARBA" id="ARBA00000885"/>
    </source>
</evidence>
<dbReference type="PANTHER" id="PTHR11254:SF66">
    <property type="entry name" value="E3 UBIQUITIN-PROTEIN LIGASE ITCHY HOMOLOG"/>
    <property type="match status" value="1"/>
</dbReference>
<feature type="domain" description="WW" evidence="12">
    <location>
        <begin position="238"/>
        <end position="271"/>
    </location>
</feature>
<dbReference type="SMART" id="SM00456">
    <property type="entry name" value="WW"/>
    <property type="match status" value="4"/>
</dbReference>
<name>A0A671SW38_9TELE</name>
<dbReference type="InterPro" id="IPR050409">
    <property type="entry name" value="E3_ubiq-protein_ligase"/>
</dbReference>
<dbReference type="InterPro" id="IPR000008">
    <property type="entry name" value="C2_dom"/>
</dbReference>
<dbReference type="FunFam" id="3.30.2160.10:FF:000003">
    <property type="entry name" value="E3 ubiquitin-protein ligase"/>
    <property type="match status" value="1"/>
</dbReference>
<dbReference type="Pfam" id="PF00168">
    <property type="entry name" value="C2"/>
    <property type="match status" value="1"/>
</dbReference>
<dbReference type="UniPathway" id="UPA00143"/>
<sequence length="703" mass="82842">VVTESPRILSAKLRDNKKNWFGPSPYVEVCVDGQSKKTEKCTNTHSPKWKQIVTPFSKLIFRVWSHQTLKSDILLGMAALEVSKTLKANNMKICEVVQTLQLSSDRERSEVVGDLSVCLDGLQVDPETFASEEQNWEQRVDQNDRVYYVDHIEKRTTWERPEPLPPGWERRLDPMGRVYYVDHIIRTTTWQRPTLESVRNYEEWQNQRSQLQGAMQRFNQRFIYGVSKCVKENFDPLGPLPPGWEKRTDSNRRMYFVHHPTRSTQWEDPRTQGLLNEKPLPEGWEMRFTVDGIPYFVDHNRKTTTYIDPRTGKSSLENGPQITYVRDFKAKMHYFRFWCQQLAIPQHLKIHVSRKTLFEDSFQQIMSCHPQDLRRRLWIIFPGEEGLDYGGVAREWFFLLSHEVLNPMYCLFEYAGKDNYCLQINPASSINPDHLKYFKFIGRFIAMALFHGKFIDTGFSLPFYKRILNKPLALKDLESIDPEFYNSLIWIKDNNIEECGLEMFFSVDKEILGEVTTHELKPDGGNIQVTEENKEEYIRLVAEWRLSRGVEEQTQAFLEGFNEVLPQQYLQYFDAKELEVMLCGMQEIDLVDWQRSTIYRHYARSSKQIGWFWQFVKEIDNEKRMRLLQFVTGTCRLPVGGFADLMGSNGPQKFCIEKVGKENWLPRSHTCFNRLDLPPYKSYEQLKEKLLFAIEETEGFGQE</sequence>
<reference evidence="14" key="2">
    <citation type="submission" date="2025-09" db="UniProtKB">
        <authorList>
            <consortium name="Ensembl"/>
        </authorList>
    </citation>
    <scope>IDENTIFICATION</scope>
</reference>
<dbReference type="InterPro" id="IPR024928">
    <property type="entry name" value="E3_ub_ligase_SMURF1"/>
</dbReference>
<feature type="domain" description="WW" evidence="12">
    <location>
        <begin position="278"/>
        <end position="311"/>
    </location>
</feature>
<dbReference type="GO" id="GO:0005634">
    <property type="term" value="C:nucleus"/>
    <property type="evidence" value="ECO:0007669"/>
    <property type="project" value="UniProtKB-SubCell"/>
</dbReference>
<organism evidence="14 15">
    <name type="scientific">Sinocyclocheilus anshuiensis</name>
    <dbReference type="NCBI Taxonomy" id="1608454"/>
    <lineage>
        <taxon>Eukaryota</taxon>
        <taxon>Metazoa</taxon>
        <taxon>Chordata</taxon>
        <taxon>Craniata</taxon>
        <taxon>Vertebrata</taxon>
        <taxon>Euteleostomi</taxon>
        <taxon>Actinopterygii</taxon>
        <taxon>Neopterygii</taxon>
        <taxon>Teleostei</taxon>
        <taxon>Ostariophysi</taxon>
        <taxon>Cypriniformes</taxon>
        <taxon>Cyprinidae</taxon>
        <taxon>Cyprininae</taxon>
        <taxon>Sinocyclocheilus</taxon>
    </lineage>
</organism>
<evidence type="ECO:0000256" key="7">
    <source>
        <dbReference type="ARBA" id="ARBA00022786"/>
    </source>
</evidence>
<comment type="subcellular location">
    <subcellularLocation>
        <location evidence="2">Nucleus</location>
    </subcellularLocation>
</comment>
<feature type="domain" description="WW" evidence="12">
    <location>
        <begin position="162"/>
        <end position="195"/>
    </location>
</feature>
<dbReference type="GO" id="GO:0070534">
    <property type="term" value="P:protein K63-linked ubiquitination"/>
    <property type="evidence" value="ECO:0007669"/>
    <property type="project" value="TreeGrafter"/>
</dbReference>
<dbReference type="Ensembl" id="ENSSANT00000106428.1">
    <property type="protein sequence ID" value="ENSSANP00000100252.1"/>
    <property type="gene ID" value="ENSSANG00000048094.1"/>
</dbReference>
<dbReference type="Gene3D" id="2.60.40.150">
    <property type="entry name" value="C2 domain"/>
    <property type="match status" value="1"/>
</dbReference>
<dbReference type="PROSITE" id="PS50237">
    <property type="entry name" value="HECT"/>
    <property type="match status" value="1"/>
</dbReference>